<keyword evidence="2" id="KW-1185">Reference proteome</keyword>
<organism evidence="2">
    <name type="scientific">Laccaria bicolor (strain S238N-H82 / ATCC MYA-4686)</name>
    <name type="common">Bicoloured deceiver</name>
    <name type="synonym">Laccaria laccata var. bicolor</name>
    <dbReference type="NCBI Taxonomy" id="486041"/>
    <lineage>
        <taxon>Eukaryota</taxon>
        <taxon>Fungi</taxon>
        <taxon>Dikarya</taxon>
        <taxon>Basidiomycota</taxon>
        <taxon>Agaricomycotina</taxon>
        <taxon>Agaricomycetes</taxon>
        <taxon>Agaricomycetidae</taxon>
        <taxon>Agaricales</taxon>
        <taxon>Agaricineae</taxon>
        <taxon>Hydnangiaceae</taxon>
        <taxon>Laccaria</taxon>
    </lineage>
</organism>
<dbReference type="OrthoDB" id="3091198at2759"/>
<accession>B0DVI7</accession>
<sequence length="54" mass="6143">MRGPPALAFDASNTSLAPPNKGCRRYLKDYGECRGVWKCEGPMLWETPEVRQQM</sequence>
<dbReference type="AlphaFoldDB" id="B0DVI7"/>
<evidence type="ECO:0000313" key="2">
    <source>
        <dbReference type="Proteomes" id="UP000001194"/>
    </source>
</evidence>
<name>B0DVI7_LACBS</name>
<evidence type="ECO:0000313" key="1">
    <source>
        <dbReference type="EMBL" id="EDR01423.1"/>
    </source>
</evidence>
<proteinExistence type="predicted"/>
<dbReference type="HOGENOM" id="CLU_3050733_0_0_1"/>
<gene>
    <name evidence="1" type="ORF">LACBIDRAFT_311005</name>
</gene>
<dbReference type="KEGG" id="lbc:LACBIDRAFT_311005"/>
<dbReference type="RefSeq" id="XP_001887968.1">
    <property type="nucleotide sequence ID" value="XM_001887933.1"/>
</dbReference>
<dbReference type="GeneID" id="6083585"/>
<dbReference type="EMBL" id="DS547139">
    <property type="protein sequence ID" value="EDR01423.1"/>
    <property type="molecule type" value="Genomic_DNA"/>
</dbReference>
<protein>
    <submittedName>
        <fullName evidence="1">Predicted protein</fullName>
    </submittedName>
</protein>
<dbReference type="Proteomes" id="UP000001194">
    <property type="component" value="Unassembled WGS sequence"/>
</dbReference>
<reference evidence="1 2" key="1">
    <citation type="journal article" date="2008" name="Nature">
        <title>The genome of Laccaria bicolor provides insights into mycorrhizal symbiosis.</title>
        <authorList>
            <person name="Martin F."/>
            <person name="Aerts A."/>
            <person name="Ahren D."/>
            <person name="Brun A."/>
            <person name="Danchin E.G.J."/>
            <person name="Duchaussoy F."/>
            <person name="Gibon J."/>
            <person name="Kohler A."/>
            <person name="Lindquist E."/>
            <person name="Pereda V."/>
            <person name="Salamov A."/>
            <person name="Shapiro H.J."/>
            <person name="Wuyts J."/>
            <person name="Blaudez D."/>
            <person name="Buee M."/>
            <person name="Brokstein P."/>
            <person name="Canbaeck B."/>
            <person name="Cohen D."/>
            <person name="Courty P.E."/>
            <person name="Coutinho P.M."/>
            <person name="Delaruelle C."/>
            <person name="Detter J.C."/>
            <person name="Deveau A."/>
            <person name="DiFazio S."/>
            <person name="Duplessis S."/>
            <person name="Fraissinet-Tachet L."/>
            <person name="Lucic E."/>
            <person name="Frey-Klett P."/>
            <person name="Fourrey C."/>
            <person name="Feussner I."/>
            <person name="Gay G."/>
            <person name="Grimwood J."/>
            <person name="Hoegger P.J."/>
            <person name="Jain P."/>
            <person name="Kilaru S."/>
            <person name="Labbe J."/>
            <person name="Lin Y.C."/>
            <person name="Legue V."/>
            <person name="Le Tacon F."/>
            <person name="Marmeisse R."/>
            <person name="Melayah D."/>
            <person name="Montanini B."/>
            <person name="Muratet M."/>
            <person name="Nehls U."/>
            <person name="Niculita-Hirzel H."/>
            <person name="Oudot-Le Secq M.P."/>
            <person name="Peter M."/>
            <person name="Quesneville H."/>
            <person name="Rajashekar B."/>
            <person name="Reich M."/>
            <person name="Rouhier N."/>
            <person name="Schmutz J."/>
            <person name="Yin T."/>
            <person name="Chalot M."/>
            <person name="Henrissat B."/>
            <person name="Kuees U."/>
            <person name="Lucas S."/>
            <person name="Van de Peer Y."/>
            <person name="Podila G.K."/>
            <person name="Polle A."/>
            <person name="Pukkila P.J."/>
            <person name="Richardson P.M."/>
            <person name="Rouze P."/>
            <person name="Sanders I.R."/>
            <person name="Stajich J.E."/>
            <person name="Tunlid A."/>
            <person name="Tuskan G."/>
            <person name="Grigoriev I.V."/>
        </authorList>
    </citation>
    <scope>NUCLEOTIDE SEQUENCE [LARGE SCALE GENOMIC DNA]</scope>
    <source>
        <strain evidence="2">S238N-H82 / ATCC MYA-4686</strain>
    </source>
</reference>
<dbReference type="InParanoid" id="B0DVI7"/>